<dbReference type="Gene3D" id="2.130.10.10">
    <property type="entry name" value="YVTN repeat-like/Quinoprotein amine dehydrogenase"/>
    <property type="match status" value="2"/>
</dbReference>
<evidence type="ECO:0000256" key="1">
    <source>
        <dbReference type="ARBA" id="ARBA00022531"/>
    </source>
</evidence>
<dbReference type="GO" id="GO:0015979">
    <property type="term" value="P:photosynthesis"/>
    <property type="evidence" value="ECO:0007669"/>
    <property type="project" value="UniProtKB-KW"/>
</dbReference>
<dbReference type="PANTHER" id="PTHR47199:SF2">
    <property type="entry name" value="PHOTOSYSTEM II STABILITY_ASSEMBLY FACTOR HCF136, CHLOROPLASTIC"/>
    <property type="match status" value="1"/>
</dbReference>
<evidence type="ECO:0000256" key="2">
    <source>
        <dbReference type="ARBA" id="ARBA00023276"/>
    </source>
</evidence>
<dbReference type="PANTHER" id="PTHR47199">
    <property type="entry name" value="PHOTOSYSTEM II STABILITY/ASSEMBLY FACTOR HCF136, CHLOROPLASTIC"/>
    <property type="match status" value="1"/>
</dbReference>
<dbReference type="InterPro" id="IPR028203">
    <property type="entry name" value="PSII_CF48-like_dom"/>
</dbReference>
<reference evidence="4 5" key="1">
    <citation type="submission" date="2019-09" db="EMBL/GenBank/DDBJ databases">
        <authorList>
            <person name="Chandra G."/>
            <person name="Truman W A."/>
        </authorList>
    </citation>
    <scope>NUCLEOTIDE SEQUENCE [LARGE SCALE GENOMIC DNA]</scope>
    <source>
        <strain evidence="4">PS710</strain>
    </source>
</reference>
<evidence type="ECO:0000313" key="5">
    <source>
        <dbReference type="Proteomes" id="UP000381093"/>
    </source>
</evidence>
<dbReference type="Pfam" id="PF14870">
    <property type="entry name" value="PSII_BNR"/>
    <property type="match status" value="2"/>
</dbReference>
<dbReference type="InterPro" id="IPR006311">
    <property type="entry name" value="TAT_signal"/>
</dbReference>
<dbReference type="CDD" id="cd15482">
    <property type="entry name" value="Sialidase_non-viral"/>
    <property type="match status" value="1"/>
</dbReference>
<dbReference type="SUPFAM" id="SSF110296">
    <property type="entry name" value="Oligoxyloglucan reducing end-specific cellobiohydrolase"/>
    <property type="match status" value="1"/>
</dbReference>
<feature type="domain" description="Photosynthesis system II assembly factor Ycf48/Hcf136-like" evidence="3">
    <location>
        <begin position="79"/>
        <end position="137"/>
    </location>
</feature>
<dbReference type="InterPro" id="IPR015943">
    <property type="entry name" value="WD40/YVTN_repeat-like_dom_sf"/>
</dbReference>
<dbReference type="AlphaFoldDB" id="A0A5E7E5N2"/>
<keyword evidence="2" id="KW-0604">Photosystem II</keyword>
<dbReference type="EMBL" id="CABVHW010000017">
    <property type="protein sequence ID" value="VVO21952.1"/>
    <property type="molecule type" value="Genomic_DNA"/>
</dbReference>
<dbReference type="RefSeq" id="WP_150766276.1">
    <property type="nucleotide sequence ID" value="NZ_CABVHW010000017.1"/>
</dbReference>
<organism evidence="4 5">
    <name type="scientific">Pseudomonas fluorescens</name>
    <dbReference type="NCBI Taxonomy" id="294"/>
    <lineage>
        <taxon>Bacteria</taxon>
        <taxon>Pseudomonadati</taxon>
        <taxon>Pseudomonadota</taxon>
        <taxon>Gammaproteobacteria</taxon>
        <taxon>Pseudomonadales</taxon>
        <taxon>Pseudomonadaceae</taxon>
        <taxon>Pseudomonas</taxon>
    </lineage>
</organism>
<accession>A0A5E7E5N2</accession>
<dbReference type="Proteomes" id="UP000381093">
    <property type="component" value="Unassembled WGS sequence"/>
</dbReference>
<protein>
    <submittedName>
        <fullName evidence="4">Ycf48-like protein</fullName>
    </submittedName>
</protein>
<keyword evidence="1" id="KW-0602">Photosynthesis</keyword>
<feature type="domain" description="Photosynthesis system II assembly factor Ycf48/Hcf136-like" evidence="3">
    <location>
        <begin position="178"/>
        <end position="259"/>
    </location>
</feature>
<gene>
    <name evidence="4" type="primary">hcf136_7</name>
    <name evidence="4" type="ORF">PS710_04309</name>
</gene>
<dbReference type="PROSITE" id="PS51318">
    <property type="entry name" value="TAT"/>
    <property type="match status" value="1"/>
</dbReference>
<proteinExistence type="predicted"/>
<evidence type="ECO:0000259" key="3">
    <source>
        <dbReference type="Pfam" id="PF14870"/>
    </source>
</evidence>
<evidence type="ECO:0000313" key="4">
    <source>
        <dbReference type="EMBL" id="VVO21952.1"/>
    </source>
</evidence>
<name>A0A5E7E5N2_PSEFL</name>
<sequence>MNNNNNNNEGVDGSRRGLLLLGVGLGLQVLLAPSMASTVAAFASAAMSGPLSEPATMTPRAAHAVLTRVVLAGERLVAIGERGLVVLSDDGGRQWRQARVPVSVTLTSASFADARQGWIAGHSGVVLHTSDGGESWSLQTDGVALAKAALEQARGLPSASANRDHRIQDAERLVEDGADKPLLSICFADARRGMVVGAFGLAAATDDGGKTWTPCRERLPNPMSMHLYAVARHDKTWVVAGEQGVLMRSRDDGASFESLASPSERTLFTATATRNGGFVFAGLLGAACRIDPGSSAVSPIGLSAPLTILSSVELRDGRVMLLAQGGRVLASSDGGAHFTEQPLARRDPLTSLVEAADGGLVATSLGGVARLG</sequence>
<dbReference type="GO" id="GO:0009523">
    <property type="term" value="C:photosystem II"/>
    <property type="evidence" value="ECO:0007669"/>
    <property type="project" value="UniProtKB-KW"/>
</dbReference>